<keyword evidence="5" id="KW-1185">Reference proteome</keyword>
<evidence type="ECO:0000256" key="2">
    <source>
        <dbReference type="ARBA" id="ARBA00022528"/>
    </source>
</evidence>
<feature type="non-terminal residue" evidence="4">
    <location>
        <position position="1"/>
    </location>
</feature>
<dbReference type="Proteomes" id="UP000836841">
    <property type="component" value="Unassembled WGS sequence"/>
</dbReference>
<keyword evidence="2" id="KW-0150">Chloroplast</keyword>
<dbReference type="EMBL" id="CAJVSB020000009">
    <property type="protein sequence ID" value="CAH2040440.1"/>
    <property type="molecule type" value="Genomic_DNA"/>
</dbReference>
<evidence type="ECO:0008006" key="6">
    <source>
        <dbReference type="Google" id="ProtNLM"/>
    </source>
</evidence>
<protein>
    <recommendedName>
        <fullName evidence="6">Protein TIC 22-like, chloroplastic</fullName>
    </recommendedName>
</protein>
<feature type="non-terminal residue" evidence="4">
    <location>
        <position position="222"/>
    </location>
</feature>
<dbReference type="GO" id="GO:0015031">
    <property type="term" value="P:protein transport"/>
    <property type="evidence" value="ECO:0007669"/>
    <property type="project" value="InterPro"/>
</dbReference>
<dbReference type="InterPro" id="IPR007378">
    <property type="entry name" value="Tic22-like"/>
</dbReference>
<evidence type="ECO:0000313" key="5">
    <source>
        <dbReference type="Proteomes" id="UP000836841"/>
    </source>
</evidence>
<dbReference type="GO" id="GO:0009507">
    <property type="term" value="C:chloroplast"/>
    <property type="evidence" value="ECO:0007669"/>
    <property type="project" value="UniProtKB-SubCell"/>
</dbReference>
<gene>
    <name evidence="4" type="ORF">TAV2_LOCUS4132</name>
</gene>
<dbReference type="PANTHER" id="PTHR33926">
    <property type="entry name" value="PROTEIN TIC 22, CHLOROPLASTIC"/>
    <property type="match status" value="1"/>
</dbReference>
<dbReference type="Pfam" id="PF04278">
    <property type="entry name" value="Tic22"/>
    <property type="match status" value="1"/>
</dbReference>
<evidence type="ECO:0000313" key="4">
    <source>
        <dbReference type="EMBL" id="CAH2040440.1"/>
    </source>
</evidence>
<reference evidence="4 5" key="1">
    <citation type="submission" date="2022-03" db="EMBL/GenBank/DDBJ databases">
        <authorList>
            <person name="Nunn A."/>
            <person name="Chopra R."/>
            <person name="Nunn A."/>
            <person name="Contreras Garrido A."/>
        </authorList>
    </citation>
    <scope>NUCLEOTIDE SEQUENCE [LARGE SCALE GENOMIC DNA]</scope>
</reference>
<sequence length="222" mass="24250">PTGRRARRSNWTIALRGHFDSQPLPKPPHVILQQCVSDLQRHCSSFFHHHRSNHLALFNVPLFQPSPSSLKTHLDSTLSNLHHHAKQAVEAGFSSLGFGLGSGSSRKNPAWARIAQNNSSGGLAMITEAIEERLAGVPVYALSNSSQEFVLVSGVHTGKSLGLFCFNEDDANALLQQMKSMDPGMRDGSKVVAVALNKVFQLRLDGVAFRLIPELSQIKNAI</sequence>
<comment type="caution">
    <text evidence="4">The sequence shown here is derived from an EMBL/GenBank/DDBJ whole genome shotgun (WGS) entry which is preliminary data.</text>
</comment>
<organism evidence="4 5">
    <name type="scientific">Thlaspi arvense</name>
    <name type="common">Field penny-cress</name>
    <dbReference type="NCBI Taxonomy" id="13288"/>
    <lineage>
        <taxon>Eukaryota</taxon>
        <taxon>Viridiplantae</taxon>
        <taxon>Streptophyta</taxon>
        <taxon>Embryophyta</taxon>
        <taxon>Tracheophyta</taxon>
        <taxon>Spermatophyta</taxon>
        <taxon>Magnoliopsida</taxon>
        <taxon>eudicotyledons</taxon>
        <taxon>Gunneridae</taxon>
        <taxon>Pentapetalae</taxon>
        <taxon>rosids</taxon>
        <taxon>malvids</taxon>
        <taxon>Brassicales</taxon>
        <taxon>Brassicaceae</taxon>
        <taxon>Thlaspideae</taxon>
        <taxon>Thlaspi</taxon>
    </lineage>
</organism>
<dbReference type="AlphaFoldDB" id="A0AAU9RFA4"/>
<proteinExistence type="predicted"/>
<comment type="subcellular location">
    <subcellularLocation>
        <location evidence="1">Plastid</location>
        <location evidence="1">Chloroplast</location>
    </subcellularLocation>
</comment>
<accession>A0AAU9RFA4</accession>
<keyword evidence="3" id="KW-0934">Plastid</keyword>
<dbReference type="PANTHER" id="PTHR33926:SF1">
    <property type="entry name" value="PROTEIN TIC 22-LIKE, CHLOROPLASTIC"/>
    <property type="match status" value="1"/>
</dbReference>
<dbReference type="Gene3D" id="3.40.1350.100">
    <property type="match status" value="1"/>
</dbReference>
<evidence type="ECO:0000256" key="3">
    <source>
        <dbReference type="ARBA" id="ARBA00022640"/>
    </source>
</evidence>
<evidence type="ECO:0000256" key="1">
    <source>
        <dbReference type="ARBA" id="ARBA00004229"/>
    </source>
</evidence>
<name>A0AAU9RFA4_THLAR</name>